<organism evidence="4 5">
    <name type="scientific">Atractosteus spatula</name>
    <name type="common">Alligator gar</name>
    <name type="synonym">Lepisosteus spatula</name>
    <dbReference type="NCBI Taxonomy" id="7917"/>
    <lineage>
        <taxon>Eukaryota</taxon>
        <taxon>Metazoa</taxon>
        <taxon>Chordata</taxon>
        <taxon>Craniata</taxon>
        <taxon>Vertebrata</taxon>
        <taxon>Euteleostomi</taxon>
        <taxon>Actinopterygii</taxon>
        <taxon>Neopterygii</taxon>
        <taxon>Holostei</taxon>
        <taxon>Semionotiformes</taxon>
        <taxon>Lepisosteidae</taxon>
        <taxon>Atractosteus</taxon>
    </lineage>
</organism>
<dbReference type="EMBL" id="JAAWVO010045128">
    <property type="protein sequence ID" value="MBN3319513.1"/>
    <property type="molecule type" value="Genomic_DNA"/>
</dbReference>
<dbReference type="SMART" id="SM00276">
    <property type="entry name" value="GLECT"/>
    <property type="match status" value="1"/>
</dbReference>
<dbReference type="InterPro" id="IPR001079">
    <property type="entry name" value="Galectin_CRD"/>
</dbReference>
<keyword evidence="5" id="KW-1185">Reference proteome</keyword>
<proteinExistence type="predicted"/>
<gene>
    <name evidence="4" type="primary">Lgals1_1</name>
    <name evidence="4" type="ORF">GTO95_0000617</name>
</gene>
<dbReference type="AlphaFoldDB" id="A0A8J7NVW7"/>
<comment type="caution">
    <text evidence="4">The sequence shown here is derived from an EMBL/GenBank/DDBJ whole genome shotgun (WGS) entry which is preliminary data.</text>
</comment>
<name>A0A8J7NVW7_ATRSP</name>
<evidence type="ECO:0000259" key="3">
    <source>
        <dbReference type="PROSITE" id="PS51304"/>
    </source>
</evidence>
<dbReference type="CDD" id="cd00070">
    <property type="entry name" value="GLECT"/>
    <property type="match status" value="1"/>
</dbReference>
<dbReference type="SMART" id="SM00908">
    <property type="entry name" value="Gal-bind_lectin"/>
    <property type="match status" value="1"/>
</dbReference>
<feature type="domain" description="Galectin" evidence="3">
    <location>
        <begin position="1"/>
        <end position="127"/>
    </location>
</feature>
<evidence type="ECO:0000313" key="4">
    <source>
        <dbReference type="EMBL" id="MBN3319513.1"/>
    </source>
</evidence>
<dbReference type="PROSITE" id="PS51304">
    <property type="entry name" value="GALECTIN"/>
    <property type="match status" value="1"/>
</dbReference>
<evidence type="ECO:0000256" key="2">
    <source>
        <dbReference type="RuleBase" id="RU102079"/>
    </source>
</evidence>
<evidence type="ECO:0000256" key="1">
    <source>
        <dbReference type="ARBA" id="ARBA00022734"/>
    </source>
</evidence>
<evidence type="ECO:0000313" key="5">
    <source>
        <dbReference type="Proteomes" id="UP000736164"/>
    </source>
</evidence>
<dbReference type="FunFam" id="2.60.120.200:FF:000021">
    <property type="entry name" value="Galectin"/>
    <property type="match status" value="1"/>
</dbReference>
<dbReference type="GO" id="GO:0030246">
    <property type="term" value="F:carbohydrate binding"/>
    <property type="evidence" value="ECO:0007669"/>
    <property type="project" value="UniProtKB-UniRule"/>
</dbReference>
<accession>A0A8J7NVW7</accession>
<dbReference type="Gene3D" id="2.60.120.200">
    <property type="match status" value="1"/>
</dbReference>
<protein>
    <recommendedName>
        <fullName evidence="2">Galectin</fullName>
    </recommendedName>
</protein>
<keyword evidence="1 2" id="KW-0430">Lectin</keyword>
<feature type="non-terminal residue" evidence="4">
    <location>
        <position position="1"/>
    </location>
</feature>
<dbReference type="InterPro" id="IPR044156">
    <property type="entry name" value="Galectin-like"/>
</dbReference>
<dbReference type="SUPFAM" id="SSF49899">
    <property type="entry name" value="Concanavalin A-like lectins/glucanases"/>
    <property type="match status" value="1"/>
</dbReference>
<dbReference type="Pfam" id="PF00337">
    <property type="entry name" value="Gal-bind_lectin"/>
    <property type="match status" value="1"/>
</dbReference>
<feature type="non-terminal residue" evidence="4">
    <location>
        <position position="127"/>
    </location>
</feature>
<sequence length="127" mass="14021">VTNAVVKEGTVIRIEGIIPPDADTFSVNLGSDSENIALHFNPRFQGDGGVIVVNSMSKGSWQAEQIEKAFPFKKGTVTALKVRVKKDMFVVEGPHNLKVEFPDRLHLPSITTIFINAKFNLTAYDIH</sequence>
<dbReference type="PANTHER" id="PTHR11346:SF104">
    <property type="entry name" value="GALECTIN-2"/>
    <property type="match status" value="1"/>
</dbReference>
<dbReference type="InterPro" id="IPR013320">
    <property type="entry name" value="ConA-like_dom_sf"/>
</dbReference>
<dbReference type="Proteomes" id="UP000736164">
    <property type="component" value="Unassembled WGS sequence"/>
</dbReference>
<dbReference type="PANTHER" id="PTHR11346">
    <property type="entry name" value="GALECTIN"/>
    <property type="match status" value="1"/>
</dbReference>
<reference evidence="4" key="1">
    <citation type="journal article" date="2021" name="Cell">
        <title>Tracing the genetic footprints of vertebrate landing in non-teleost ray-finned fishes.</title>
        <authorList>
            <person name="Bi X."/>
            <person name="Wang K."/>
            <person name="Yang L."/>
            <person name="Pan H."/>
            <person name="Jiang H."/>
            <person name="Wei Q."/>
            <person name="Fang M."/>
            <person name="Yu H."/>
            <person name="Zhu C."/>
            <person name="Cai Y."/>
            <person name="He Y."/>
            <person name="Gan X."/>
            <person name="Zeng H."/>
            <person name="Yu D."/>
            <person name="Zhu Y."/>
            <person name="Jiang H."/>
            <person name="Qiu Q."/>
            <person name="Yang H."/>
            <person name="Zhang Y.E."/>
            <person name="Wang W."/>
            <person name="Zhu M."/>
            <person name="He S."/>
            <person name="Zhang G."/>
        </authorList>
    </citation>
    <scope>NUCLEOTIDE SEQUENCE</scope>
    <source>
        <strain evidence="4">Allg_001</strain>
    </source>
</reference>